<name>A0A5H2YHK2_PRUDU</name>
<proteinExistence type="predicted"/>
<dbReference type="AlphaFoldDB" id="A0A5H2YHK2"/>
<gene>
    <name evidence="2" type="ORF">Prudu_1499S000500</name>
</gene>
<accession>A0A5H2YHK2</accession>
<dbReference type="EMBL" id="AP021836">
    <property type="protein sequence ID" value="BBN70550.1"/>
    <property type="molecule type" value="Genomic_DNA"/>
</dbReference>
<protein>
    <submittedName>
        <fullName evidence="2">Uncharacterized protein</fullName>
    </submittedName>
</protein>
<organism evidence="2">
    <name type="scientific">Prunus dulcis</name>
    <name type="common">Almond</name>
    <name type="synonym">Amygdalus dulcis</name>
    <dbReference type="NCBI Taxonomy" id="3755"/>
    <lineage>
        <taxon>Eukaryota</taxon>
        <taxon>Viridiplantae</taxon>
        <taxon>Streptophyta</taxon>
        <taxon>Embryophyta</taxon>
        <taxon>Tracheophyta</taxon>
        <taxon>Spermatophyta</taxon>
        <taxon>Magnoliopsida</taxon>
        <taxon>eudicotyledons</taxon>
        <taxon>Gunneridae</taxon>
        <taxon>Pentapetalae</taxon>
        <taxon>rosids</taxon>
        <taxon>fabids</taxon>
        <taxon>Rosales</taxon>
        <taxon>Rosaceae</taxon>
        <taxon>Amygdaloideae</taxon>
        <taxon>Amygdaleae</taxon>
        <taxon>Prunus</taxon>
    </lineage>
</organism>
<reference evidence="2" key="1">
    <citation type="journal article" date="2019" name="Science">
        <title>Mutation of a bHLH transcription factor allowed almond domestication.</title>
        <authorList>
            <person name="Sanchez-Perez R."/>
            <person name="Pavan S."/>
            <person name="Mazzeo R."/>
            <person name="Moldovan C."/>
            <person name="Aiese Cigliano R."/>
            <person name="Del Cueto J."/>
            <person name="Ricciardi F."/>
            <person name="Lotti C."/>
            <person name="Ricciardi L."/>
            <person name="Dicenta F."/>
            <person name="Lopez-Marques R.L."/>
            <person name="Lindberg Moller B."/>
        </authorList>
    </citation>
    <scope>NUCLEOTIDE SEQUENCE</scope>
</reference>
<evidence type="ECO:0000256" key="1">
    <source>
        <dbReference type="SAM" id="MobiDB-lite"/>
    </source>
</evidence>
<evidence type="ECO:0000313" key="2">
    <source>
        <dbReference type="EMBL" id="BBN70550.1"/>
    </source>
</evidence>
<sequence>MVGTIDTLATHLFGNMLQEDDRIIKQVGRPGAKDCLFLQSSYQGELYRENSLPDLERTTQMHDNMQTYRGTLQLPSGQRKANTQLSGCGKSNQASRKLNGS</sequence>
<feature type="region of interest" description="Disordered" evidence="1">
    <location>
        <begin position="71"/>
        <end position="101"/>
    </location>
</feature>